<feature type="coiled-coil region" evidence="2">
    <location>
        <begin position="297"/>
        <end position="352"/>
    </location>
</feature>
<feature type="region of interest" description="Disordered" evidence="3">
    <location>
        <begin position="473"/>
        <end position="503"/>
    </location>
</feature>
<dbReference type="FunFam" id="1.25.40.90:FF:000018">
    <property type="entry name" value="ENTH/VHS family protein isoform 1"/>
    <property type="match status" value="1"/>
</dbReference>
<dbReference type="PANTHER" id="PTHR12460:SF0">
    <property type="entry name" value="CID DOMAIN-CONTAINING PROTEIN-RELATED"/>
    <property type="match status" value="1"/>
</dbReference>
<proteinExistence type="predicted"/>
<feature type="domain" description="CID" evidence="4">
    <location>
        <begin position="78"/>
        <end position="210"/>
    </location>
</feature>
<keyword evidence="2" id="KW-0175">Coiled coil</keyword>
<gene>
    <name evidence="5" type="ORF">J5N97_013521</name>
</gene>
<feature type="compositionally biased region" description="Pro residues" evidence="3">
    <location>
        <begin position="492"/>
        <end position="503"/>
    </location>
</feature>
<dbReference type="GO" id="GO:0031124">
    <property type="term" value="P:mRNA 3'-end processing"/>
    <property type="evidence" value="ECO:0007669"/>
    <property type="project" value="TreeGrafter"/>
</dbReference>
<evidence type="ECO:0000256" key="3">
    <source>
        <dbReference type="SAM" id="MobiDB-lite"/>
    </source>
</evidence>
<dbReference type="OrthoDB" id="10069473at2759"/>
<evidence type="ECO:0000313" key="6">
    <source>
        <dbReference type="Proteomes" id="UP001085076"/>
    </source>
</evidence>
<dbReference type="InterPro" id="IPR008942">
    <property type="entry name" value="ENTH_VHS"/>
</dbReference>
<feature type="region of interest" description="Disordered" evidence="3">
    <location>
        <begin position="546"/>
        <end position="570"/>
    </location>
</feature>
<dbReference type="SUPFAM" id="SSF48464">
    <property type="entry name" value="ENTH/VHS domain"/>
    <property type="match status" value="1"/>
</dbReference>
<evidence type="ECO:0000313" key="5">
    <source>
        <dbReference type="EMBL" id="KAJ0978047.1"/>
    </source>
</evidence>
<dbReference type="PANTHER" id="PTHR12460">
    <property type="entry name" value="CYCLIN-DEPENDENT KINASE INHIBITOR-RELATED PROTEIN"/>
    <property type="match status" value="1"/>
</dbReference>
<protein>
    <recommendedName>
        <fullName evidence="4">CID domain-containing protein</fullName>
    </recommendedName>
</protein>
<evidence type="ECO:0000256" key="2">
    <source>
        <dbReference type="SAM" id="Coils"/>
    </source>
</evidence>
<keyword evidence="6" id="KW-1185">Reference proteome</keyword>
<dbReference type="Proteomes" id="UP001085076">
    <property type="component" value="Miscellaneous, Linkage group lg03"/>
</dbReference>
<evidence type="ECO:0000256" key="1">
    <source>
        <dbReference type="ARBA" id="ARBA00022664"/>
    </source>
</evidence>
<dbReference type="GO" id="GO:0000993">
    <property type="term" value="F:RNA polymerase II complex binding"/>
    <property type="evidence" value="ECO:0007669"/>
    <property type="project" value="TreeGrafter"/>
</dbReference>
<dbReference type="GO" id="GO:0005634">
    <property type="term" value="C:nucleus"/>
    <property type="evidence" value="ECO:0007669"/>
    <property type="project" value="UniProtKB-ARBA"/>
</dbReference>
<reference evidence="5" key="1">
    <citation type="submission" date="2021-03" db="EMBL/GenBank/DDBJ databases">
        <authorList>
            <person name="Li Z."/>
            <person name="Yang C."/>
        </authorList>
    </citation>
    <scope>NUCLEOTIDE SEQUENCE</scope>
    <source>
        <strain evidence="5">Dzin_1.0</strain>
        <tissue evidence="5">Leaf</tissue>
    </source>
</reference>
<dbReference type="Pfam" id="PF04818">
    <property type="entry name" value="CID"/>
    <property type="match status" value="1"/>
</dbReference>
<evidence type="ECO:0000259" key="4">
    <source>
        <dbReference type="PROSITE" id="PS51391"/>
    </source>
</evidence>
<sequence length="592" mass="64786">MVLERKYKGVFLVFPQTPVLHCRFPALPSSPPPTSIAEPLKVQSRTSNLLEKTPSCSSSSPSEDLIYVSALSGKGKMSSAFNAQILEEKLSKLNNSQQSIETLSQWCIFHRKKAKQVVETWEKLFNSSPSDKKVPFLYLANDILQNSRRKGNEFVNEFWKVLTGALKSVYERGDSRGKHEVMRLVSIWDDRRVFGSRGRSLKDEILGKAPLPELENNGKLSDSIRIVKKDAHSLRVKLAVGGMPEKIVTAYQTVLDEHISEGTTLNKCKSTVSLVEKMEKVVDDACAQDTQKGPHVLNNLQEQETILKQCVEKLENVEASRAALILQLKDALQEQESKMELIHSHLQVAKNETEQLSNLKRRLVSPSISGPITTQSIMELNLSAQASSPSSQPFQLLTSMATSMSSTAEEHKKAAAAIAAKLTASSSSAQMLVSALSSLVAEEAASLKRPKLEAPVPVRDMCNTYFMASPGQQQQLAPNPLMPQTNHASQFAPPPPPLPPRPPPPALEQFVPTGGPMVGMPPPFSFGGNVVPPPPPLSAHPLMGMARPGAPQLPLQQQQQQQQQLQSASAGFYQSQGVGFYGQPQTAPVPRH</sequence>
<dbReference type="Gene3D" id="1.25.40.90">
    <property type="match status" value="1"/>
</dbReference>
<dbReference type="InterPro" id="IPR006569">
    <property type="entry name" value="CID_dom"/>
</dbReference>
<keyword evidence="1" id="KW-0507">mRNA processing</keyword>
<dbReference type="AlphaFoldDB" id="A0A9D5HJ65"/>
<organism evidence="5 6">
    <name type="scientific">Dioscorea zingiberensis</name>
    <dbReference type="NCBI Taxonomy" id="325984"/>
    <lineage>
        <taxon>Eukaryota</taxon>
        <taxon>Viridiplantae</taxon>
        <taxon>Streptophyta</taxon>
        <taxon>Embryophyta</taxon>
        <taxon>Tracheophyta</taxon>
        <taxon>Spermatophyta</taxon>
        <taxon>Magnoliopsida</taxon>
        <taxon>Liliopsida</taxon>
        <taxon>Dioscoreales</taxon>
        <taxon>Dioscoreaceae</taxon>
        <taxon>Dioscorea</taxon>
    </lineage>
</organism>
<feature type="compositionally biased region" description="Low complexity" evidence="3">
    <location>
        <begin position="552"/>
        <end position="566"/>
    </location>
</feature>
<dbReference type="PROSITE" id="PS51391">
    <property type="entry name" value="CID"/>
    <property type="match status" value="1"/>
</dbReference>
<comment type="caution">
    <text evidence="5">The sequence shown here is derived from an EMBL/GenBank/DDBJ whole genome shotgun (WGS) entry which is preliminary data.</text>
</comment>
<dbReference type="EMBL" id="JAGGNH010000003">
    <property type="protein sequence ID" value="KAJ0978047.1"/>
    <property type="molecule type" value="Genomic_DNA"/>
</dbReference>
<name>A0A9D5HJ65_9LILI</name>
<accession>A0A9D5HJ65</accession>
<feature type="compositionally biased region" description="Polar residues" evidence="3">
    <location>
        <begin position="473"/>
        <end position="489"/>
    </location>
</feature>
<reference evidence="5" key="2">
    <citation type="journal article" date="2022" name="Hortic Res">
        <title>The genome of Dioscorea zingiberensis sheds light on the biosynthesis, origin and evolution of the medicinally important diosgenin saponins.</title>
        <authorList>
            <person name="Li Y."/>
            <person name="Tan C."/>
            <person name="Li Z."/>
            <person name="Guo J."/>
            <person name="Li S."/>
            <person name="Chen X."/>
            <person name="Wang C."/>
            <person name="Dai X."/>
            <person name="Yang H."/>
            <person name="Song W."/>
            <person name="Hou L."/>
            <person name="Xu J."/>
            <person name="Tong Z."/>
            <person name="Xu A."/>
            <person name="Yuan X."/>
            <person name="Wang W."/>
            <person name="Yang Q."/>
            <person name="Chen L."/>
            <person name="Sun Z."/>
            <person name="Wang K."/>
            <person name="Pan B."/>
            <person name="Chen J."/>
            <person name="Bao Y."/>
            <person name="Liu F."/>
            <person name="Qi X."/>
            <person name="Gang D.R."/>
            <person name="Wen J."/>
            <person name="Li J."/>
        </authorList>
    </citation>
    <scope>NUCLEOTIDE SEQUENCE</scope>
    <source>
        <strain evidence="5">Dzin_1.0</strain>
    </source>
</reference>
<dbReference type="CDD" id="cd16981">
    <property type="entry name" value="CID_RPRD_like"/>
    <property type="match status" value="1"/>
</dbReference>
<dbReference type="SMART" id="SM00582">
    <property type="entry name" value="RPR"/>
    <property type="match status" value="1"/>
</dbReference>